<keyword evidence="1" id="KW-0560">Oxidoreductase</keyword>
<comment type="caution">
    <text evidence="3">The sequence shown here is derived from an EMBL/GenBank/DDBJ whole genome shotgun (WGS) entry which is preliminary data.</text>
</comment>
<dbReference type="GO" id="GO:0016491">
    <property type="term" value="F:oxidoreductase activity"/>
    <property type="evidence" value="ECO:0007669"/>
    <property type="project" value="UniProtKB-KW"/>
</dbReference>
<evidence type="ECO:0000259" key="2">
    <source>
        <dbReference type="Pfam" id="PF00248"/>
    </source>
</evidence>
<keyword evidence="4" id="KW-1185">Reference proteome</keyword>
<dbReference type="OrthoDB" id="2310150at2759"/>
<accession>A0A0P7AKG9</accession>
<sequence length="329" mass="36232">MQQPHPDVEVILGTGNMGSQLDPLVKDLYTPSAAQACLDLFRRYGFNHIDTARLYSCHDPGTCERLLGRTDAGTWALIDSKVYADPTMHRERILGEINASLQLLEVPCLNICYLHGPDRSTPFAEQCRAMDDAHKAGKFRHFGISNFSPAEVEHLMQLCAANGWLSPSVYQGHYNAISRTAEEELLPVLRKHGIRFFAYSPAAGGSFSGTKTGDPDTRRQGNRWREQGRVATAHRDWYHSDAVLDAAYRVSQGAEQAGLTGHAVSLRWILHHSALSGRYEDAIVLGGSSLEQVEANLDACTAGPLPELLVGLIDDAWEMAKESPPPAWV</sequence>
<dbReference type="AlphaFoldDB" id="A0A0P7AKG9"/>
<dbReference type="InterPro" id="IPR023210">
    <property type="entry name" value="NADP_OxRdtase_dom"/>
</dbReference>
<reference evidence="3 4" key="1">
    <citation type="submission" date="2015-09" db="EMBL/GenBank/DDBJ databases">
        <title>Draft genome of a European isolate of the apple canker pathogen Neonectria ditissima.</title>
        <authorList>
            <person name="Gomez-Cortecero A."/>
            <person name="Harrison R.J."/>
            <person name="Armitage A.D."/>
        </authorList>
    </citation>
    <scope>NUCLEOTIDE SEQUENCE [LARGE SCALE GENOMIC DNA]</scope>
    <source>
        <strain evidence="3 4">R09/05</strain>
    </source>
</reference>
<evidence type="ECO:0000256" key="1">
    <source>
        <dbReference type="ARBA" id="ARBA00023002"/>
    </source>
</evidence>
<dbReference type="EMBL" id="LKCW01000362">
    <property type="protein sequence ID" value="KPM34299.1"/>
    <property type="molecule type" value="Genomic_DNA"/>
</dbReference>
<dbReference type="PANTHER" id="PTHR43364">
    <property type="entry name" value="NADH-SPECIFIC METHYLGLYOXAL REDUCTASE-RELATED"/>
    <property type="match status" value="1"/>
</dbReference>
<dbReference type="STRING" id="78410.A0A0P7AKG9"/>
<dbReference type="InterPro" id="IPR050523">
    <property type="entry name" value="AKR_Detox_Biosynth"/>
</dbReference>
<name>A0A0P7AKG9_9HYPO</name>
<dbReference type="Proteomes" id="UP000050424">
    <property type="component" value="Unassembled WGS sequence"/>
</dbReference>
<organism evidence="3 4">
    <name type="scientific">Neonectria ditissima</name>
    <dbReference type="NCBI Taxonomy" id="78410"/>
    <lineage>
        <taxon>Eukaryota</taxon>
        <taxon>Fungi</taxon>
        <taxon>Dikarya</taxon>
        <taxon>Ascomycota</taxon>
        <taxon>Pezizomycotina</taxon>
        <taxon>Sordariomycetes</taxon>
        <taxon>Hypocreomycetidae</taxon>
        <taxon>Hypocreales</taxon>
        <taxon>Nectriaceae</taxon>
        <taxon>Neonectria</taxon>
    </lineage>
</organism>
<proteinExistence type="predicted"/>
<dbReference type="PANTHER" id="PTHR43364:SF4">
    <property type="entry name" value="NAD(P)-LINKED OXIDOREDUCTASE SUPERFAMILY PROTEIN"/>
    <property type="match status" value="1"/>
</dbReference>
<evidence type="ECO:0000313" key="4">
    <source>
        <dbReference type="Proteomes" id="UP000050424"/>
    </source>
</evidence>
<dbReference type="Gene3D" id="3.20.20.100">
    <property type="entry name" value="NADP-dependent oxidoreductase domain"/>
    <property type="match status" value="1"/>
</dbReference>
<dbReference type="CDD" id="cd19075">
    <property type="entry name" value="AKR_AKR7A1-5"/>
    <property type="match status" value="1"/>
</dbReference>
<protein>
    <recommendedName>
        <fullName evidence="2">NADP-dependent oxidoreductase domain-containing protein</fullName>
    </recommendedName>
</protein>
<evidence type="ECO:0000313" key="3">
    <source>
        <dbReference type="EMBL" id="KPM34299.1"/>
    </source>
</evidence>
<dbReference type="Pfam" id="PF00248">
    <property type="entry name" value="Aldo_ket_red"/>
    <property type="match status" value="1"/>
</dbReference>
<feature type="domain" description="NADP-dependent oxidoreductase" evidence="2">
    <location>
        <begin position="10"/>
        <end position="317"/>
    </location>
</feature>
<dbReference type="SUPFAM" id="SSF51430">
    <property type="entry name" value="NAD(P)-linked oxidoreductase"/>
    <property type="match status" value="1"/>
</dbReference>
<dbReference type="InterPro" id="IPR036812">
    <property type="entry name" value="NAD(P)_OxRdtase_dom_sf"/>
</dbReference>
<gene>
    <name evidence="3" type="ORF">AK830_g12274</name>
</gene>